<feature type="transmembrane region" description="Helical" evidence="6">
    <location>
        <begin position="12"/>
        <end position="34"/>
    </location>
</feature>
<dbReference type="GO" id="GO:0015627">
    <property type="term" value="C:type II protein secretion system complex"/>
    <property type="evidence" value="ECO:0007669"/>
    <property type="project" value="InterPro"/>
</dbReference>
<evidence type="ECO:0000313" key="7">
    <source>
        <dbReference type="EMBL" id="ABW19178.1"/>
    </source>
</evidence>
<dbReference type="Pfam" id="PF07963">
    <property type="entry name" value="N_methyl"/>
    <property type="match status" value="1"/>
</dbReference>
<reference evidence="8" key="1">
    <citation type="submission" date="2007-10" db="EMBL/GenBank/DDBJ databases">
        <title>Complete genome of Alkaliphilus oremlandii OhILAs.</title>
        <authorList>
            <person name="Copeland A."/>
            <person name="Lucas S."/>
            <person name="Lapidus A."/>
            <person name="Barry K."/>
            <person name="Detter J.C."/>
            <person name="Glavina del Rio T."/>
            <person name="Hammon N."/>
            <person name="Israni S."/>
            <person name="Dalin E."/>
            <person name="Tice H."/>
            <person name="Pitluck S."/>
            <person name="Chain P."/>
            <person name="Malfatti S."/>
            <person name="Shin M."/>
            <person name="Vergez L."/>
            <person name="Schmutz J."/>
            <person name="Larimer F."/>
            <person name="Land M."/>
            <person name="Hauser L."/>
            <person name="Kyrpides N."/>
            <person name="Mikhailova N."/>
            <person name="Stolz J.F."/>
            <person name="Dawson A."/>
            <person name="Fisher E."/>
            <person name="Crable B."/>
            <person name="Perera E."/>
            <person name="Lisak J."/>
            <person name="Ranganathan M."/>
            <person name="Basu P."/>
            <person name="Richardson P."/>
        </authorList>
    </citation>
    <scope>NUCLEOTIDE SEQUENCE [LARGE SCALE GENOMIC DNA]</scope>
    <source>
        <strain evidence="8">OhILAs</strain>
    </source>
</reference>
<dbReference type="PRINTS" id="PR00813">
    <property type="entry name" value="BCTERIALGSPG"/>
</dbReference>
<dbReference type="AlphaFoldDB" id="A8MGF5"/>
<evidence type="ECO:0008006" key="9">
    <source>
        <dbReference type="Google" id="ProtNLM"/>
    </source>
</evidence>
<evidence type="ECO:0000256" key="5">
    <source>
        <dbReference type="ARBA" id="ARBA00023136"/>
    </source>
</evidence>
<sequence length="131" mass="14144">MFDVMKKKKKRKGFTLVELVVVIAILGILATIAIPKFSSSRKTAAVAAHNANVRIIKSVAVMYLADNPSATSIDMTEFAKRFDGEMPKASFDAAGEDAPNTEFTVTITNGDIKVEPGEMKIENGEVKPVTP</sequence>
<dbReference type="PANTHER" id="PTHR30093">
    <property type="entry name" value="GENERAL SECRETION PATHWAY PROTEIN G"/>
    <property type="match status" value="1"/>
</dbReference>
<evidence type="ECO:0000256" key="3">
    <source>
        <dbReference type="ARBA" id="ARBA00022692"/>
    </source>
</evidence>
<dbReference type="PANTHER" id="PTHR30093:SF44">
    <property type="entry name" value="TYPE II SECRETION SYSTEM CORE PROTEIN G"/>
    <property type="match status" value="1"/>
</dbReference>
<keyword evidence="8" id="KW-1185">Reference proteome</keyword>
<protein>
    <recommendedName>
        <fullName evidence="9">Prepilin-type N-terminal cleavage/methylation domain-containing protein</fullName>
    </recommendedName>
</protein>
<keyword evidence="2" id="KW-0488">Methylation</keyword>
<dbReference type="PROSITE" id="PS00409">
    <property type="entry name" value="PROKAR_NTER_METHYL"/>
    <property type="match status" value="1"/>
</dbReference>
<evidence type="ECO:0000256" key="6">
    <source>
        <dbReference type="SAM" id="Phobius"/>
    </source>
</evidence>
<dbReference type="InterPro" id="IPR045584">
    <property type="entry name" value="Pilin-like"/>
</dbReference>
<dbReference type="InterPro" id="IPR000983">
    <property type="entry name" value="Bac_GSPG_pilin"/>
</dbReference>
<evidence type="ECO:0000256" key="2">
    <source>
        <dbReference type="ARBA" id="ARBA00022481"/>
    </source>
</evidence>
<evidence type="ECO:0000256" key="4">
    <source>
        <dbReference type="ARBA" id="ARBA00022989"/>
    </source>
</evidence>
<accession>A8MGF5</accession>
<proteinExistence type="predicted"/>
<dbReference type="STRING" id="350688.Clos_1635"/>
<dbReference type="HOGENOM" id="CLU_091705_7_3_9"/>
<gene>
    <name evidence="7" type="ordered locus">Clos_1635</name>
</gene>
<name>A8MGF5_ALKOO</name>
<dbReference type="KEGG" id="aoe:Clos_1635"/>
<keyword evidence="4 6" id="KW-1133">Transmembrane helix</keyword>
<dbReference type="InterPro" id="IPR012902">
    <property type="entry name" value="N_methyl_site"/>
</dbReference>
<dbReference type="EMBL" id="CP000853">
    <property type="protein sequence ID" value="ABW19178.1"/>
    <property type="molecule type" value="Genomic_DNA"/>
</dbReference>
<dbReference type="GO" id="GO:0016020">
    <property type="term" value="C:membrane"/>
    <property type="evidence" value="ECO:0007669"/>
    <property type="project" value="UniProtKB-SubCell"/>
</dbReference>
<evidence type="ECO:0000256" key="1">
    <source>
        <dbReference type="ARBA" id="ARBA00004167"/>
    </source>
</evidence>
<evidence type="ECO:0000313" key="8">
    <source>
        <dbReference type="Proteomes" id="UP000000269"/>
    </source>
</evidence>
<dbReference type="eggNOG" id="COG2165">
    <property type="taxonomic scope" value="Bacteria"/>
</dbReference>
<keyword evidence="5 6" id="KW-0472">Membrane</keyword>
<keyword evidence="3 6" id="KW-0812">Transmembrane</keyword>
<dbReference type="SUPFAM" id="SSF54523">
    <property type="entry name" value="Pili subunits"/>
    <property type="match status" value="1"/>
</dbReference>
<comment type="subcellular location">
    <subcellularLocation>
        <location evidence="1">Membrane</location>
        <topology evidence="1">Single-pass membrane protein</topology>
    </subcellularLocation>
</comment>
<dbReference type="NCBIfam" id="TIGR02532">
    <property type="entry name" value="IV_pilin_GFxxxE"/>
    <property type="match status" value="1"/>
</dbReference>
<dbReference type="RefSeq" id="WP_012159490.1">
    <property type="nucleotide sequence ID" value="NC_009922.1"/>
</dbReference>
<organism evidence="7 8">
    <name type="scientific">Alkaliphilus oremlandii (strain OhILAs)</name>
    <name type="common">Clostridium oremlandii (strain OhILAs)</name>
    <dbReference type="NCBI Taxonomy" id="350688"/>
    <lineage>
        <taxon>Bacteria</taxon>
        <taxon>Bacillati</taxon>
        <taxon>Bacillota</taxon>
        <taxon>Clostridia</taxon>
        <taxon>Peptostreptococcales</taxon>
        <taxon>Natronincolaceae</taxon>
        <taxon>Alkaliphilus</taxon>
    </lineage>
</organism>
<dbReference type="GO" id="GO:0015628">
    <property type="term" value="P:protein secretion by the type II secretion system"/>
    <property type="evidence" value="ECO:0007669"/>
    <property type="project" value="InterPro"/>
</dbReference>
<dbReference type="Gene3D" id="3.30.700.10">
    <property type="entry name" value="Glycoprotein, Type 4 Pilin"/>
    <property type="match status" value="1"/>
</dbReference>
<dbReference type="Proteomes" id="UP000000269">
    <property type="component" value="Chromosome"/>
</dbReference>